<comment type="caution">
    <text evidence="2">The sequence shown here is derived from an EMBL/GenBank/DDBJ whole genome shotgun (WGS) entry which is preliminary data.</text>
</comment>
<evidence type="ECO:0000313" key="3">
    <source>
        <dbReference type="Proteomes" id="UP001162131"/>
    </source>
</evidence>
<sequence>MPIPFNFSHIKIVMIISVILINLVAASPSQPKWPQYFISSITDTILDENQNQKFTNGTYYFNFLARSSRIDLEDGQYDPLCKLNGFEDLIYNPCRIYATGGNTFIFYPVDSYCCWCCNASQGCGNIYPNALLRELEFLGENEIDGKSGYFWKRDDYAYFETIGDNPENRDTIIIIEESKNITFESMNRTLPDQKTFDLPWECKVSHSCPEESLCGRIRKKGIDNLKDISPIY</sequence>
<protein>
    <submittedName>
        <fullName evidence="2">Uncharacterized protein</fullName>
    </submittedName>
</protein>
<keyword evidence="1" id="KW-0732">Signal</keyword>
<evidence type="ECO:0000256" key="1">
    <source>
        <dbReference type="SAM" id="SignalP"/>
    </source>
</evidence>
<dbReference type="Proteomes" id="UP001162131">
    <property type="component" value="Unassembled WGS sequence"/>
</dbReference>
<dbReference type="AlphaFoldDB" id="A0AAU9K8N0"/>
<organism evidence="2 3">
    <name type="scientific">Blepharisma stoltei</name>
    <dbReference type="NCBI Taxonomy" id="1481888"/>
    <lineage>
        <taxon>Eukaryota</taxon>
        <taxon>Sar</taxon>
        <taxon>Alveolata</taxon>
        <taxon>Ciliophora</taxon>
        <taxon>Postciliodesmatophora</taxon>
        <taxon>Heterotrichea</taxon>
        <taxon>Heterotrichida</taxon>
        <taxon>Blepharismidae</taxon>
        <taxon>Blepharisma</taxon>
    </lineage>
</organism>
<name>A0AAU9K8N0_9CILI</name>
<keyword evidence="3" id="KW-1185">Reference proteome</keyword>
<feature type="signal peptide" evidence="1">
    <location>
        <begin position="1"/>
        <end position="26"/>
    </location>
</feature>
<reference evidence="2" key="1">
    <citation type="submission" date="2021-09" db="EMBL/GenBank/DDBJ databases">
        <authorList>
            <consortium name="AG Swart"/>
            <person name="Singh M."/>
            <person name="Singh A."/>
            <person name="Seah K."/>
            <person name="Emmerich C."/>
        </authorList>
    </citation>
    <scope>NUCLEOTIDE SEQUENCE</scope>
    <source>
        <strain evidence="2">ATCC30299</strain>
    </source>
</reference>
<proteinExistence type="predicted"/>
<gene>
    <name evidence="2" type="ORF">BSTOLATCC_MIC59594</name>
</gene>
<evidence type="ECO:0000313" key="2">
    <source>
        <dbReference type="EMBL" id="CAG9333778.1"/>
    </source>
</evidence>
<dbReference type="EMBL" id="CAJZBQ010000057">
    <property type="protein sequence ID" value="CAG9333778.1"/>
    <property type="molecule type" value="Genomic_DNA"/>
</dbReference>
<feature type="chain" id="PRO_5043762293" evidence="1">
    <location>
        <begin position="27"/>
        <end position="232"/>
    </location>
</feature>
<accession>A0AAU9K8N0</accession>